<dbReference type="InterPro" id="IPR045276">
    <property type="entry name" value="YbiO_bact"/>
</dbReference>
<dbReference type="Pfam" id="PF21088">
    <property type="entry name" value="MS_channel_1st"/>
    <property type="match status" value="1"/>
</dbReference>
<keyword evidence="6 8" id="KW-0472">Membrane</keyword>
<dbReference type="Gene3D" id="3.30.70.100">
    <property type="match status" value="1"/>
</dbReference>
<accession>A0A543KAA0</accession>
<evidence type="ECO:0000256" key="6">
    <source>
        <dbReference type="ARBA" id="ARBA00023136"/>
    </source>
</evidence>
<feature type="transmembrane region" description="Helical" evidence="8">
    <location>
        <begin position="149"/>
        <end position="172"/>
    </location>
</feature>
<reference evidence="12 13" key="1">
    <citation type="submission" date="2019-06" db="EMBL/GenBank/DDBJ databases">
        <title>Genomic Encyclopedia of Archaeal and Bacterial Type Strains, Phase II (KMG-II): from individual species to whole genera.</title>
        <authorList>
            <person name="Goeker M."/>
        </authorList>
    </citation>
    <scope>NUCLEOTIDE SEQUENCE [LARGE SCALE GENOMIC DNA]</scope>
    <source>
        <strain evidence="12 13">DSM 18423</strain>
    </source>
</reference>
<dbReference type="InterPro" id="IPR011066">
    <property type="entry name" value="MscS_channel_C_sf"/>
</dbReference>
<feature type="domain" description="Moderate conductance mechanosensitive channel YbiO-like transmembrane helix 1" evidence="11">
    <location>
        <begin position="385"/>
        <end position="463"/>
    </location>
</feature>
<keyword evidence="13" id="KW-1185">Reference proteome</keyword>
<dbReference type="EMBL" id="VFPT01000001">
    <property type="protein sequence ID" value="TQM92003.1"/>
    <property type="molecule type" value="Genomic_DNA"/>
</dbReference>
<evidence type="ECO:0000256" key="5">
    <source>
        <dbReference type="ARBA" id="ARBA00022989"/>
    </source>
</evidence>
<dbReference type="InterPro" id="IPR023408">
    <property type="entry name" value="MscS_beta-dom_sf"/>
</dbReference>
<comment type="similarity">
    <text evidence="2">Belongs to the MscS (TC 1.A.23) family.</text>
</comment>
<feature type="transmembrane region" description="Helical" evidence="8">
    <location>
        <begin position="300"/>
        <end position="322"/>
    </location>
</feature>
<dbReference type="Proteomes" id="UP000320582">
    <property type="component" value="Unassembled WGS sequence"/>
</dbReference>
<evidence type="ECO:0000256" key="2">
    <source>
        <dbReference type="ARBA" id="ARBA00008017"/>
    </source>
</evidence>
<feature type="transmembrane region" description="Helical" evidence="8">
    <location>
        <begin position="272"/>
        <end position="294"/>
    </location>
</feature>
<feature type="transmembrane region" description="Helical" evidence="8">
    <location>
        <begin position="114"/>
        <end position="137"/>
    </location>
</feature>
<evidence type="ECO:0000256" key="4">
    <source>
        <dbReference type="ARBA" id="ARBA00022692"/>
    </source>
</evidence>
<proteinExistence type="inferred from homology"/>
<evidence type="ECO:0000256" key="1">
    <source>
        <dbReference type="ARBA" id="ARBA00004651"/>
    </source>
</evidence>
<dbReference type="InterPro" id="IPR049142">
    <property type="entry name" value="MS_channel_1st"/>
</dbReference>
<feature type="domain" description="Mechanosensitive ion channel MscS" evidence="9">
    <location>
        <begin position="565"/>
        <end position="627"/>
    </location>
</feature>
<organism evidence="12 13">
    <name type="scientific">Roseinatronobacter monicus</name>
    <dbReference type="NCBI Taxonomy" id="393481"/>
    <lineage>
        <taxon>Bacteria</taxon>
        <taxon>Pseudomonadati</taxon>
        <taxon>Pseudomonadota</taxon>
        <taxon>Alphaproteobacteria</taxon>
        <taxon>Rhodobacterales</taxon>
        <taxon>Paracoccaceae</taxon>
        <taxon>Roseinatronobacter</taxon>
    </lineage>
</organism>
<dbReference type="SUPFAM" id="SSF50182">
    <property type="entry name" value="Sm-like ribonucleoproteins"/>
    <property type="match status" value="1"/>
</dbReference>
<feature type="transmembrane region" description="Helical" evidence="8">
    <location>
        <begin position="518"/>
        <end position="538"/>
    </location>
</feature>
<comment type="subcellular location">
    <subcellularLocation>
        <location evidence="1">Cell membrane</location>
        <topology evidence="1">Multi-pass membrane protein</topology>
    </subcellularLocation>
</comment>
<evidence type="ECO:0000313" key="12">
    <source>
        <dbReference type="EMBL" id="TQM92003.1"/>
    </source>
</evidence>
<dbReference type="GO" id="GO:0008381">
    <property type="term" value="F:mechanosensitive monoatomic ion channel activity"/>
    <property type="evidence" value="ECO:0007669"/>
    <property type="project" value="InterPro"/>
</dbReference>
<dbReference type="Gene3D" id="2.30.30.60">
    <property type="match status" value="1"/>
</dbReference>
<feature type="transmembrane region" description="Helical" evidence="8">
    <location>
        <begin position="438"/>
        <end position="456"/>
    </location>
</feature>
<keyword evidence="4 8" id="KW-0812">Transmembrane</keyword>
<keyword evidence="3" id="KW-1003">Cell membrane</keyword>
<dbReference type="InterPro" id="IPR057485">
    <property type="entry name" value="YbiO-like_TM1"/>
</dbReference>
<sequence>MCRTGLRVVQQAFTPEKGLLEDNNLTILRIFLFWLMLTLPATAQSTFTPDASDAPATSDAAALLIDILRDDAAREALIRQLEAGDVAPSAAPAAEQPPSQQSSLARQAAEYTRIAAEGATAQIFGIIASVEVVFSAFTDGSRVDWAEVTATVGSLLLVGAVTLGLFFALRLMGMRIFAVMSARTAEGSWFTKLALIFGSSVVDALIIILAWSGGYVFALYLGEPGVMDFRQSLFLNAFLLIELTKVALRSVFAPNFSKLRFAPMGDETAAYWYFWSSRLVSLLGYGILLIVPIINAAVSFAVGRSVTVLIVLTALLIAILIVQQNRAQIASALRARNERDPEDIIGRVEAMLAKFWHWLATAYLITLFLVWTARPADALQFMLMATLNSVIAVVVGVVVMALISRAITGGMRLPEDMRTSLPLLEDRLNAFVPSILKVMRILVALGVVIAIAQSWQVMDFFGWLSTEVGRDVSGRLVSGALVVLIALGIWLAVSSFIEYRLNPVVGSVPTARERTLLALFRNAFTIALVIIATMLALSQLGLNIAPLLAGAGVLGLAIGFGAQKLVQDIITGAFIQFENAMNEGDVVTAGGTTGVVEKLTIRSVGLRDVNGTYHLIPFSSVDMVSNFMKEYGFHVANVTVAYRENITQVKELMQKAFDILNDSDHGENIVGEFEIHGVAELADSAVVVRGRIKTLPGLQWGVGRAYNEVIKQVLDEAGVEIPFPHMTLYMGQEKDGTAPPLNLRRVARLPDESETPEVPETEHPATPRVDAAELDDAERAKS</sequence>
<evidence type="ECO:0000259" key="9">
    <source>
        <dbReference type="Pfam" id="PF00924"/>
    </source>
</evidence>
<evidence type="ECO:0000259" key="11">
    <source>
        <dbReference type="Pfam" id="PF25392"/>
    </source>
</evidence>
<feature type="transmembrane region" description="Helical" evidence="8">
    <location>
        <begin position="193"/>
        <end position="221"/>
    </location>
</feature>
<dbReference type="AlphaFoldDB" id="A0A543KAA0"/>
<evidence type="ECO:0000313" key="13">
    <source>
        <dbReference type="Proteomes" id="UP000320582"/>
    </source>
</evidence>
<feature type="transmembrane region" description="Helical" evidence="8">
    <location>
        <begin position="544"/>
        <end position="562"/>
    </location>
</feature>
<evidence type="ECO:0000256" key="8">
    <source>
        <dbReference type="SAM" id="Phobius"/>
    </source>
</evidence>
<name>A0A543KAA0_9RHOB</name>
<evidence type="ECO:0000256" key="7">
    <source>
        <dbReference type="SAM" id="MobiDB-lite"/>
    </source>
</evidence>
<dbReference type="Pfam" id="PF00924">
    <property type="entry name" value="MS_channel_2nd"/>
    <property type="match status" value="1"/>
</dbReference>
<feature type="transmembrane region" description="Helical" evidence="8">
    <location>
        <begin position="379"/>
        <end position="403"/>
    </location>
</feature>
<dbReference type="InterPro" id="IPR006685">
    <property type="entry name" value="MscS_channel_2nd"/>
</dbReference>
<dbReference type="InterPro" id="IPR011014">
    <property type="entry name" value="MscS_channel_TM-2"/>
</dbReference>
<feature type="region of interest" description="Disordered" evidence="7">
    <location>
        <begin position="732"/>
        <end position="782"/>
    </location>
</feature>
<dbReference type="InterPro" id="IPR010920">
    <property type="entry name" value="LSM_dom_sf"/>
</dbReference>
<feature type="transmembrane region" description="Helical" evidence="8">
    <location>
        <begin position="476"/>
        <end position="497"/>
    </location>
</feature>
<dbReference type="GO" id="GO:0005886">
    <property type="term" value="C:plasma membrane"/>
    <property type="evidence" value="ECO:0007669"/>
    <property type="project" value="UniProtKB-SubCell"/>
</dbReference>
<dbReference type="PANTHER" id="PTHR30460">
    <property type="entry name" value="MODERATE CONDUCTANCE MECHANOSENSITIVE CHANNEL YBIO"/>
    <property type="match status" value="1"/>
</dbReference>
<dbReference type="Pfam" id="PF25392">
    <property type="entry name" value="MS_channel_TM1"/>
    <property type="match status" value="1"/>
</dbReference>
<evidence type="ECO:0000259" key="10">
    <source>
        <dbReference type="Pfam" id="PF21088"/>
    </source>
</evidence>
<dbReference type="SUPFAM" id="SSF82689">
    <property type="entry name" value="Mechanosensitive channel protein MscS (YggB), C-terminal domain"/>
    <property type="match status" value="1"/>
</dbReference>
<gene>
    <name evidence="12" type="ORF">BD293_0589</name>
</gene>
<dbReference type="Gene3D" id="1.10.287.1260">
    <property type="match status" value="1"/>
</dbReference>
<dbReference type="PANTHER" id="PTHR30460:SF0">
    <property type="entry name" value="MODERATE CONDUCTANCE MECHANOSENSITIVE CHANNEL YBIO"/>
    <property type="match status" value="1"/>
</dbReference>
<keyword evidence="5 8" id="KW-1133">Transmembrane helix</keyword>
<dbReference type="SUPFAM" id="SSF82861">
    <property type="entry name" value="Mechanosensitive channel protein MscS (YggB), transmembrane region"/>
    <property type="match status" value="1"/>
</dbReference>
<evidence type="ECO:0000256" key="3">
    <source>
        <dbReference type="ARBA" id="ARBA00022475"/>
    </source>
</evidence>
<feature type="domain" description="Mechanosensitive ion channel transmembrane helices 2/3" evidence="10">
    <location>
        <begin position="523"/>
        <end position="563"/>
    </location>
</feature>
<feature type="transmembrane region" description="Helical" evidence="8">
    <location>
        <begin position="233"/>
        <end position="252"/>
    </location>
</feature>
<feature type="transmembrane region" description="Helical" evidence="8">
    <location>
        <begin position="355"/>
        <end position="373"/>
    </location>
</feature>
<protein>
    <submittedName>
        <fullName evidence="12">Small conductance mechanosensitive channel</fullName>
    </submittedName>
</protein>
<comment type="caution">
    <text evidence="12">The sequence shown here is derived from an EMBL/GenBank/DDBJ whole genome shotgun (WGS) entry which is preliminary data.</text>
</comment>